<evidence type="ECO:0000256" key="1">
    <source>
        <dbReference type="SAM" id="Phobius"/>
    </source>
</evidence>
<keyword evidence="1" id="KW-1133">Transmembrane helix</keyword>
<sequence>MTQTLRVAALAAAAVIGLAGVAGAATVKDTDVSWLHIGGFTHEVEEAGNYTLNFTGSGRWGGDYLGSAAVAFAEINDGISEFFASVGANGRFNIENGTSISLGFLDVGTDLVAAVWAIGGTLNMSLDLDDSQPAPIPLPATLPLLAGAIGMAGFAARRRKSR</sequence>
<organism evidence="3 4">
    <name type="scientific">Paracoccus amoyensis</name>
    <dbReference type="NCBI Taxonomy" id="2760093"/>
    <lineage>
        <taxon>Bacteria</taxon>
        <taxon>Pseudomonadati</taxon>
        <taxon>Pseudomonadota</taxon>
        <taxon>Alphaproteobacteria</taxon>
        <taxon>Rhodobacterales</taxon>
        <taxon>Paracoccaceae</taxon>
        <taxon>Paracoccus</taxon>
    </lineage>
</organism>
<keyword evidence="1" id="KW-0472">Membrane</keyword>
<keyword evidence="1" id="KW-0812">Transmembrane</keyword>
<name>A0A926JCS5_9RHOB</name>
<dbReference type="AlphaFoldDB" id="A0A926JCS5"/>
<feature type="transmembrane region" description="Helical" evidence="1">
    <location>
        <begin position="136"/>
        <end position="156"/>
    </location>
</feature>
<reference evidence="3" key="1">
    <citation type="submission" date="2020-08" db="EMBL/GenBank/DDBJ databases">
        <title>Paracoccus amoyensis sp. nov., isolated from the surface seawater at coast of Xiamen, Fujian.</title>
        <authorList>
            <person name="Lyu L."/>
        </authorList>
    </citation>
    <scope>NUCLEOTIDE SEQUENCE</scope>
    <source>
        <strain evidence="3">11-3</strain>
    </source>
</reference>
<dbReference type="EMBL" id="JACOQL010000007">
    <property type="protein sequence ID" value="MBC9248486.1"/>
    <property type="molecule type" value="Genomic_DNA"/>
</dbReference>
<evidence type="ECO:0000256" key="2">
    <source>
        <dbReference type="SAM" id="SignalP"/>
    </source>
</evidence>
<evidence type="ECO:0008006" key="5">
    <source>
        <dbReference type="Google" id="ProtNLM"/>
    </source>
</evidence>
<accession>A0A926JCS5</accession>
<comment type="caution">
    <text evidence="3">The sequence shown here is derived from an EMBL/GenBank/DDBJ whole genome shotgun (WGS) entry which is preliminary data.</text>
</comment>
<feature type="chain" id="PRO_5037196599" description="VPLPA-CTERM protein sorting domain-containing protein" evidence="2">
    <location>
        <begin position="25"/>
        <end position="162"/>
    </location>
</feature>
<keyword evidence="2" id="KW-0732">Signal</keyword>
<evidence type="ECO:0000313" key="4">
    <source>
        <dbReference type="Proteomes" id="UP000608594"/>
    </source>
</evidence>
<dbReference type="Proteomes" id="UP000608594">
    <property type="component" value="Unassembled WGS sequence"/>
</dbReference>
<keyword evidence="4" id="KW-1185">Reference proteome</keyword>
<gene>
    <name evidence="3" type="ORF">H4P12_17635</name>
</gene>
<evidence type="ECO:0000313" key="3">
    <source>
        <dbReference type="EMBL" id="MBC9248486.1"/>
    </source>
</evidence>
<proteinExistence type="predicted"/>
<protein>
    <recommendedName>
        <fullName evidence="5">VPLPA-CTERM protein sorting domain-containing protein</fullName>
    </recommendedName>
</protein>
<feature type="signal peptide" evidence="2">
    <location>
        <begin position="1"/>
        <end position="24"/>
    </location>
</feature>
<dbReference type="RefSeq" id="WP_187794948.1">
    <property type="nucleotide sequence ID" value="NZ_JACOQL010000007.1"/>
</dbReference>